<organism evidence="2 3">
    <name type="scientific">Candidatus Gallimonas intestinavium</name>
    <dbReference type="NCBI Taxonomy" id="2838603"/>
    <lineage>
        <taxon>Bacteria</taxon>
        <taxon>Bacillati</taxon>
        <taxon>Bacillota</taxon>
        <taxon>Clostridia</taxon>
        <taxon>Candidatus Gallimonas</taxon>
    </lineage>
</organism>
<reference evidence="2" key="1">
    <citation type="journal article" date="2021" name="PeerJ">
        <title>Extensive microbial diversity within the chicken gut microbiome revealed by metagenomics and culture.</title>
        <authorList>
            <person name="Gilroy R."/>
            <person name="Ravi A."/>
            <person name="Getino M."/>
            <person name="Pursley I."/>
            <person name="Horton D.L."/>
            <person name="Alikhan N.F."/>
            <person name="Baker D."/>
            <person name="Gharbi K."/>
            <person name="Hall N."/>
            <person name="Watson M."/>
            <person name="Adriaenssens E.M."/>
            <person name="Foster-Nyarko E."/>
            <person name="Jarju S."/>
            <person name="Secka A."/>
            <person name="Antonio M."/>
            <person name="Oren A."/>
            <person name="Chaudhuri R.R."/>
            <person name="La Ragione R."/>
            <person name="Hildebrand F."/>
            <person name="Pallen M.J."/>
        </authorList>
    </citation>
    <scope>NUCLEOTIDE SEQUENCE</scope>
    <source>
        <strain evidence="2">ChiW7-2402</strain>
    </source>
</reference>
<dbReference type="Proteomes" id="UP000824102">
    <property type="component" value="Unassembled WGS sequence"/>
</dbReference>
<gene>
    <name evidence="2" type="ORF">H9964_03540</name>
</gene>
<protein>
    <submittedName>
        <fullName evidence="2">Uncharacterized protein</fullName>
    </submittedName>
</protein>
<name>A0A9D2JZ50_9FIRM</name>
<keyword evidence="1" id="KW-0812">Transmembrane</keyword>
<keyword evidence="1" id="KW-0472">Membrane</keyword>
<evidence type="ECO:0000313" key="3">
    <source>
        <dbReference type="Proteomes" id="UP000824102"/>
    </source>
</evidence>
<dbReference type="AlphaFoldDB" id="A0A9D2JZ50"/>
<sequence>MQWWGIILIVFGVLMFITIALCVYCALVLASREDEQMEKYYRHISDAGKAKEDDGNNGSGA</sequence>
<evidence type="ECO:0000313" key="2">
    <source>
        <dbReference type="EMBL" id="HIZ72636.1"/>
    </source>
</evidence>
<comment type="caution">
    <text evidence="2">The sequence shown here is derived from an EMBL/GenBank/DDBJ whole genome shotgun (WGS) entry which is preliminary data.</text>
</comment>
<accession>A0A9D2JZ50</accession>
<feature type="transmembrane region" description="Helical" evidence="1">
    <location>
        <begin position="6"/>
        <end position="30"/>
    </location>
</feature>
<proteinExistence type="predicted"/>
<evidence type="ECO:0000256" key="1">
    <source>
        <dbReference type="SAM" id="Phobius"/>
    </source>
</evidence>
<reference evidence="2" key="2">
    <citation type="submission" date="2021-04" db="EMBL/GenBank/DDBJ databases">
        <authorList>
            <person name="Gilroy R."/>
        </authorList>
    </citation>
    <scope>NUCLEOTIDE SEQUENCE</scope>
    <source>
        <strain evidence="2">ChiW7-2402</strain>
    </source>
</reference>
<keyword evidence="1" id="KW-1133">Transmembrane helix</keyword>
<dbReference type="EMBL" id="DXBB01000056">
    <property type="protein sequence ID" value="HIZ72636.1"/>
    <property type="molecule type" value="Genomic_DNA"/>
</dbReference>